<keyword evidence="1" id="KW-0808">Transferase</keyword>
<reference evidence="1 2" key="1">
    <citation type="submission" date="2020-08" db="EMBL/GenBank/DDBJ databases">
        <title>A Genomic Blueprint of the Chicken Gut Microbiome.</title>
        <authorList>
            <person name="Gilroy R."/>
            <person name="Ravi A."/>
            <person name="Getino M."/>
            <person name="Pursley I."/>
            <person name="Horton D.L."/>
            <person name="Alikhan N.-F."/>
            <person name="Baker D."/>
            <person name="Gharbi K."/>
            <person name="Hall N."/>
            <person name="Watson M."/>
            <person name="Adriaenssens E.M."/>
            <person name="Foster-Nyarko E."/>
            <person name="Jarju S."/>
            <person name="Secka A."/>
            <person name="Antonio M."/>
            <person name="Oren A."/>
            <person name="Chaudhuri R."/>
            <person name="La Ragione R.M."/>
            <person name="Hildebrand F."/>
            <person name="Pallen M.J."/>
        </authorList>
    </citation>
    <scope>NUCLEOTIDE SEQUENCE [LARGE SCALE GENOMIC DNA]</scope>
    <source>
        <strain evidence="1 2">Sa2YVA2</strain>
    </source>
</reference>
<dbReference type="RefSeq" id="WP_191695734.1">
    <property type="nucleotide sequence ID" value="NZ_JACSQN010000017.1"/>
</dbReference>
<sequence>MWKLENGRLHQTVDESRIEFRTTISKTLIDELAVLAKNNNTHINYLLESGFINLLDCDTEISFDKKLRPKDRKHYKTTYDKELFEEIKTIAADNNLFINDVIEYSMQFIDVEDCKNKDYRYRIEVK</sequence>
<dbReference type="GO" id="GO:0008168">
    <property type="term" value="F:methyltransferase activity"/>
    <property type="evidence" value="ECO:0007669"/>
    <property type="project" value="UniProtKB-KW"/>
</dbReference>
<gene>
    <name evidence="1" type="ORF">H9649_15140</name>
</gene>
<evidence type="ECO:0000313" key="1">
    <source>
        <dbReference type="EMBL" id="MBD7985906.1"/>
    </source>
</evidence>
<organism evidence="1 2">
    <name type="scientific">Sporosarcina quadrami</name>
    <dbReference type="NCBI Taxonomy" id="2762234"/>
    <lineage>
        <taxon>Bacteria</taxon>
        <taxon>Bacillati</taxon>
        <taxon>Bacillota</taxon>
        <taxon>Bacilli</taxon>
        <taxon>Bacillales</taxon>
        <taxon>Caryophanaceae</taxon>
        <taxon>Sporosarcina</taxon>
    </lineage>
</organism>
<keyword evidence="2" id="KW-1185">Reference proteome</keyword>
<name>A0ABR8UD12_9BACL</name>
<dbReference type="GO" id="GO:0032259">
    <property type="term" value="P:methylation"/>
    <property type="evidence" value="ECO:0007669"/>
    <property type="project" value="UniProtKB-KW"/>
</dbReference>
<dbReference type="Proteomes" id="UP000626786">
    <property type="component" value="Unassembled WGS sequence"/>
</dbReference>
<dbReference type="EMBL" id="JACSQN010000017">
    <property type="protein sequence ID" value="MBD7985906.1"/>
    <property type="molecule type" value="Genomic_DNA"/>
</dbReference>
<evidence type="ECO:0000313" key="2">
    <source>
        <dbReference type="Proteomes" id="UP000626786"/>
    </source>
</evidence>
<comment type="caution">
    <text evidence="1">The sequence shown here is derived from an EMBL/GenBank/DDBJ whole genome shotgun (WGS) entry which is preliminary data.</text>
</comment>
<protein>
    <submittedName>
        <fullName evidence="1">rRNA methyltransferase</fullName>
    </submittedName>
</protein>
<proteinExistence type="predicted"/>
<keyword evidence="1" id="KW-0489">Methyltransferase</keyword>
<accession>A0ABR8UD12</accession>